<dbReference type="GO" id="GO:0016020">
    <property type="term" value="C:membrane"/>
    <property type="evidence" value="ECO:0007669"/>
    <property type="project" value="TreeGrafter"/>
</dbReference>
<protein>
    <recommendedName>
        <fullName evidence="2">AB hydrolase-1 domain-containing protein</fullName>
    </recommendedName>
</protein>
<dbReference type="InterPro" id="IPR000073">
    <property type="entry name" value="AB_hydrolase_1"/>
</dbReference>
<accession>A0A382SFT4</accession>
<feature type="domain" description="AB hydrolase-1" evidence="2">
    <location>
        <begin position="30"/>
        <end position="125"/>
    </location>
</feature>
<evidence type="ECO:0000313" key="3">
    <source>
        <dbReference type="EMBL" id="SVD08422.1"/>
    </source>
</evidence>
<dbReference type="AlphaFoldDB" id="A0A382SFT4"/>
<reference evidence="3" key="1">
    <citation type="submission" date="2018-05" db="EMBL/GenBank/DDBJ databases">
        <authorList>
            <person name="Lanie J.A."/>
            <person name="Ng W.-L."/>
            <person name="Kazmierczak K.M."/>
            <person name="Andrzejewski T.M."/>
            <person name="Davidsen T.M."/>
            <person name="Wayne K.J."/>
            <person name="Tettelin H."/>
            <person name="Glass J.I."/>
            <person name="Rusch D."/>
            <person name="Podicherti R."/>
            <person name="Tsui H.-C.T."/>
            <person name="Winkler M.E."/>
        </authorList>
    </citation>
    <scope>NUCLEOTIDE SEQUENCE</scope>
</reference>
<dbReference type="Gene3D" id="3.40.50.1820">
    <property type="entry name" value="alpha/beta hydrolase"/>
    <property type="match status" value="1"/>
</dbReference>
<dbReference type="SUPFAM" id="SSF53474">
    <property type="entry name" value="alpha/beta-Hydrolases"/>
    <property type="match status" value="1"/>
</dbReference>
<dbReference type="Pfam" id="PF00561">
    <property type="entry name" value="Abhydrolase_1"/>
    <property type="match status" value="1"/>
</dbReference>
<name>A0A382SFT4_9ZZZZ</name>
<evidence type="ECO:0000256" key="1">
    <source>
        <dbReference type="ARBA" id="ARBA00022801"/>
    </source>
</evidence>
<dbReference type="InterPro" id="IPR050266">
    <property type="entry name" value="AB_hydrolase_sf"/>
</dbReference>
<dbReference type="InterPro" id="IPR029058">
    <property type="entry name" value="AB_hydrolase_fold"/>
</dbReference>
<feature type="non-terminal residue" evidence="3">
    <location>
        <position position="130"/>
    </location>
</feature>
<keyword evidence="1" id="KW-0378">Hydrolase</keyword>
<dbReference type="EMBL" id="UINC01128577">
    <property type="protein sequence ID" value="SVD08422.1"/>
    <property type="molecule type" value="Genomic_DNA"/>
</dbReference>
<sequence length="130" mass="14336">MSNFYPEDKWVVANDLKIHYLDWGGDKTKKPLILMHGIGGHAHLFDEISPEFSDKWHVIALDARGCGDSDWSRGGYSVQNFASDVAAFATVTGLYPFDYYGHSQGSRIGIALGAYYGDFVSHLALGDYGP</sequence>
<gene>
    <name evidence="3" type="ORF">METZ01_LOCUS361276</name>
</gene>
<proteinExistence type="predicted"/>
<dbReference type="PANTHER" id="PTHR43798">
    <property type="entry name" value="MONOACYLGLYCEROL LIPASE"/>
    <property type="match status" value="1"/>
</dbReference>
<evidence type="ECO:0000259" key="2">
    <source>
        <dbReference type="Pfam" id="PF00561"/>
    </source>
</evidence>
<dbReference type="PANTHER" id="PTHR43798:SF31">
    <property type="entry name" value="AB HYDROLASE SUPERFAMILY PROTEIN YCLE"/>
    <property type="match status" value="1"/>
</dbReference>
<dbReference type="GO" id="GO:0016787">
    <property type="term" value="F:hydrolase activity"/>
    <property type="evidence" value="ECO:0007669"/>
    <property type="project" value="UniProtKB-KW"/>
</dbReference>
<organism evidence="3">
    <name type="scientific">marine metagenome</name>
    <dbReference type="NCBI Taxonomy" id="408172"/>
    <lineage>
        <taxon>unclassified sequences</taxon>
        <taxon>metagenomes</taxon>
        <taxon>ecological metagenomes</taxon>
    </lineage>
</organism>